<dbReference type="Proteomes" id="UP000669887">
    <property type="component" value="Unassembled WGS sequence"/>
</dbReference>
<protein>
    <submittedName>
        <fullName evidence="2">PIG-L family deacetylase</fullName>
    </submittedName>
</protein>
<accession>A0AAW4JAD9</accession>
<dbReference type="RefSeq" id="WP_151498706.1">
    <property type="nucleotide sequence ID" value="NZ_JAGFVQ010000003.1"/>
</dbReference>
<dbReference type="InterPro" id="IPR003737">
    <property type="entry name" value="GlcNAc_PI_deacetylase-related"/>
</dbReference>
<dbReference type="GO" id="GO:0016811">
    <property type="term" value="F:hydrolase activity, acting on carbon-nitrogen (but not peptide) bonds, in linear amides"/>
    <property type="evidence" value="ECO:0007669"/>
    <property type="project" value="TreeGrafter"/>
</dbReference>
<organism evidence="2 3">
    <name type="scientific">Micromonospora tulbaghiae</name>
    <dbReference type="NCBI Taxonomy" id="479978"/>
    <lineage>
        <taxon>Bacteria</taxon>
        <taxon>Bacillati</taxon>
        <taxon>Actinomycetota</taxon>
        <taxon>Actinomycetes</taxon>
        <taxon>Micromonosporales</taxon>
        <taxon>Micromonosporaceae</taxon>
        <taxon>Micromonospora</taxon>
    </lineage>
</organism>
<dbReference type="Gene3D" id="3.40.50.10320">
    <property type="entry name" value="LmbE-like"/>
    <property type="match status" value="1"/>
</dbReference>
<dbReference type="EMBL" id="JAGFVQ010000003">
    <property type="protein sequence ID" value="MBO4139101.1"/>
    <property type="molecule type" value="Genomic_DNA"/>
</dbReference>
<dbReference type="PANTHER" id="PTHR12993">
    <property type="entry name" value="N-ACETYLGLUCOSAMINYL-PHOSPHATIDYLINOSITOL DE-N-ACETYLASE-RELATED"/>
    <property type="match status" value="1"/>
</dbReference>
<evidence type="ECO:0000313" key="3">
    <source>
        <dbReference type="Proteomes" id="UP000669887"/>
    </source>
</evidence>
<dbReference type="AlphaFoldDB" id="A0AAW4JAD9"/>
<evidence type="ECO:0000256" key="1">
    <source>
        <dbReference type="ARBA" id="ARBA00022833"/>
    </source>
</evidence>
<dbReference type="GO" id="GO:0016137">
    <property type="term" value="P:glycoside metabolic process"/>
    <property type="evidence" value="ECO:0007669"/>
    <property type="project" value="UniProtKB-ARBA"/>
</dbReference>
<dbReference type="InterPro" id="IPR024078">
    <property type="entry name" value="LmbE-like_dom_sf"/>
</dbReference>
<proteinExistence type="predicted"/>
<sequence>MPEDLLALPTDWSRALAVVAHPDDLEFGAAGAVAAWTAAGKTVAYLLVTRGEAGIDAMAPAEAAAVREAEQRDSAAVVGVTDVEFLDHPDGTVEYGVPLRRDITAAIRRHRPELIVTFNHHDRWASGKLNSPDHRHTGQAVLDAAGDAGNRWVFPDLGPEPWGGVRYVAVAGSPVPSHAVDITDTMDLAVASLQAHRAYLEGLGPTMSDVRGPLTAMAEANGARFGGRLSLAFELLSR</sequence>
<keyword evidence="1" id="KW-0862">Zinc</keyword>
<name>A0AAW4JAD9_9ACTN</name>
<reference evidence="2" key="1">
    <citation type="submission" date="2021-03" db="EMBL/GenBank/DDBJ databases">
        <title>X isolated from Micromonospora tulbaghiae.</title>
        <authorList>
            <person name="Stennett H.L."/>
        </authorList>
    </citation>
    <scope>NUCLEOTIDE SEQUENCE</scope>
    <source>
        <strain evidence="2">28M1-20</strain>
    </source>
</reference>
<dbReference type="PANTHER" id="PTHR12993:SF28">
    <property type="entry name" value="LMBE FAMILY PROTEIN"/>
    <property type="match status" value="1"/>
</dbReference>
<gene>
    <name evidence="2" type="ORF">J5U46_02880</name>
</gene>
<comment type="caution">
    <text evidence="2">The sequence shown here is derived from an EMBL/GenBank/DDBJ whole genome shotgun (WGS) entry which is preliminary data.</text>
</comment>
<evidence type="ECO:0000313" key="2">
    <source>
        <dbReference type="EMBL" id="MBO4139101.1"/>
    </source>
</evidence>
<dbReference type="Pfam" id="PF02585">
    <property type="entry name" value="PIG-L"/>
    <property type="match status" value="1"/>
</dbReference>
<dbReference type="SUPFAM" id="SSF102588">
    <property type="entry name" value="LmbE-like"/>
    <property type="match status" value="1"/>
</dbReference>